<dbReference type="AlphaFoldDB" id="A0A8S2YK28"/>
<accession>A0A8S2YK28</accession>
<reference evidence="1" key="1">
    <citation type="submission" date="2021-02" db="EMBL/GenBank/DDBJ databases">
        <authorList>
            <person name="Nowell W R."/>
        </authorList>
    </citation>
    <scope>NUCLEOTIDE SEQUENCE</scope>
</reference>
<gene>
    <name evidence="1" type="ORF">GIL414_LOCUS37031</name>
</gene>
<evidence type="ECO:0000313" key="2">
    <source>
        <dbReference type="Proteomes" id="UP000681720"/>
    </source>
</evidence>
<dbReference type="Proteomes" id="UP000681720">
    <property type="component" value="Unassembled WGS sequence"/>
</dbReference>
<organism evidence="1 2">
    <name type="scientific">Rotaria magnacalcarata</name>
    <dbReference type="NCBI Taxonomy" id="392030"/>
    <lineage>
        <taxon>Eukaryota</taxon>
        <taxon>Metazoa</taxon>
        <taxon>Spiralia</taxon>
        <taxon>Gnathifera</taxon>
        <taxon>Rotifera</taxon>
        <taxon>Eurotatoria</taxon>
        <taxon>Bdelloidea</taxon>
        <taxon>Philodinida</taxon>
        <taxon>Philodinidae</taxon>
        <taxon>Rotaria</taxon>
    </lineage>
</organism>
<sequence>SPRDSVVKQLDELYTNDRLPDTVICLYTGINQPNVSYYLLNFNLNN</sequence>
<evidence type="ECO:0000313" key="1">
    <source>
        <dbReference type="EMBL" id="CAF4555672.1"/>
    </source>
</evidence>
<name>A0A8S2YK28_9BILA</name>
<dbReference type="EMBL" id="CAJOBJ010093946">
    <property type="protein sequence ID" value="CAF4555672.1"/>
    <property type="molecule type" value="Genomic_DNA"/>
</dbReference>
<feature type="non-terminal residue" evidence="1">
    <location>
        <position position="1"/>
    </location>
</feature>
<comment type="caution">
    <text evidence="1">The sequence shown here is derived from an EMBL/GenBank/DDBJ whole genome shotgun (WGS) entry which is preliminary data.</text>
</comment>
<proteinExistence type="predicted"/>
<protein>
    <submittedName>
        <fullName evidence="1">Uncharacterized protein</fullName>
    </submittedName>
</protein>